<sequence>MVKFHSLAAYYALASVLTNPLTTADSTGNYLWKRAEDNEANTYARVIQLQHAGHQNGKLLATWEHVYTESATNATPNGTVGSFIIRESNSNGLDWTTLSTVNGSQTNPSDPDTTFWQPFFFEFPRQLGKYPAGTLLLVGNISPAELNTTFYTWRSSDHGRTWDLVGPWQTGIQTANGYRGIWEPFLYLDPEDNLVAVFSDERDPDHSQMLVQVTSSDGGDNWSNVTWAVASPDPSERPGMASVARMDNGEYIMAYEFCQFPDGHDICKVHTKTSSDGVTWNAGDMGVNVTTEDGLFAAASPNIIWDERQKQLLLASHFTWDVANMQSGKGYPEGAYPPMNNRIVYVNTNLGEGDWAWAPAPWSISNISTNSPVQTCAYGYSPYLNAQADGSIRLTAPSSQDASGPCSERTGAVSSIGALPYTADFTAEGQAGWIDLTGNWSVAGKEYGFENADTQPSLAITGSSEWSDYEISSAVQVVGDDGAAGVYARVTASTTGINWINGYRAEISARTGKLSIALQTDTVTTLAEQEYPWGITQGYWYHLSLLVKGDRIVARVSGFLGLDFIVESRDSSLSHGMGGLYGYDGSATFRDVEIRD</sequence>
<keyword evidence="4" id="KW-1185">Reference proteome</keyword>
<comment type="caution">
    <text evidence="3">The sequence shown here is derived from an EMBL/GenBank/DDBJ whole genome shotgun (WGS) entry which is preliminary data.</text>
</comment>
<dbReference type="InterPro" id="IPR036278">
    <property type="entry name" value="Sialidase_sf"/>
</dbReference>
<dbReference type="Proteomes" id="UP001150941">
    <property type="component" value="Unassembled WGS sequence"/>
</dbReference>
<feature type="domain" description="3-keto-alpha-glucoside-1,2-lyase/3-keto-2-hydroxy-glucal hydratase" evidence="2">
    <location>
        <begin position="452"/>
        <end position="595"/>
    </location>
</feature>
<protein>
    <recommendedName>
        <fullName evidence="2">3-keto-alpha-glucoside-1,2-lyase/3-keto-2-hydroxy-glucal hydratase domain-containing protein</fullName>
    </recommendedName>
</protein>
<evidence type="ECO:0000313" key="4">
    <source>
        <dbReference type="Proteomes" id="UP001150941"/>
    </source>
</evidence>
<dbReference type="GO" id="GO:0016787">
    <property type="term" value="F:hydrolase activity"/>
    <property type="evidence" value="ECO:0007669"/>
    <property type="project" value="InterPro"/>
</dbReference>
<dbReference type="RefSeq" id="XP_058332539.1">
    <property type="nucleotide sequence ID" value="XM_058473536.1"/>
</dbReference>
<dbReference type="PANTHER" id="PTHR38792:SF3">
    <property type="entry name" value="BNR_ASP-BOX REPEAT DOMAIN PROTEIN (AFU_ORTHOLOGUE AFUA_7G06430)-RELATED"/>
    <property type="match status" value="1"/>
</dbReference>
<dbReference type="InterPro" id="IPR010496">
    <property type="entry name" value="AL/BT2_dom"/>
</dbReference>
<evidence type="ECO:0000259" key="2">
    <source>
        <dbReference type="Pfam" id="PF06439"/>
    </source>
</evidence>
<keyword evidence="1" id="KW-0732">Signal</keyword>
<evidence type="ECO:0000256" key="1">
    <source>
        <dbReference type="SAM" id="SignalP"/>
    </source>
</evidence>
<dbReference type="SUPFAM" id="SSF50939">
    <property type="entry name" value="Sialidases"/>
    <property type="match status" value="1"/>
</dbReference>
<gene>
    <name evidence="3" type="ORF">N7468_004239</name>
</gene>
<name>A0A9W9TSD2_9EURO</name>
<proteinExistence type="predicted"/>
<reference evidence="3" key="2">
    <citation type="journal article" date="2023" name="IMA Fungus">
        <title>Comparative genomic study of the Penicillium genus elucidates a diverse pangenome and 15 lateral gene transfer events.</title>
        <authorList>
            <person name="Petersen C."/>
            <person name="Sorensen T."/>
            <person name="Nielsen M.R."/>
            <person name="Sondergaard T.E."/>
            <person name="Sorensen J.L."/>
            <person name="Fitzpatrick D.A."/>
            <person name="Frisvad J.C."/>
            <person name="Nielsen K.L."/>
        </authorList>
    </citation>
    <scope>NUCLEOTIDE SEQUENCE</scope>
    <source>
        <strain evidence="3">IBT 19713</strain>
    </source>
</reference>
<organism evidence="3 4">
    <name type="scientific">Penicillium chermesinum</name>
    <dbReference type="NCBI Taxonomy" id="63820"/>
    <lineage>
        <taxon>Eukaryota</taxon>
        <taxon>Fungi</taxon>
        <taxon>Dikarya</taxon>
        <taxon>Ascomycota</taxon>
        <taxon>Pezizomycotina</taxon>
        <taxon>Eurotiomycetes</taxon>
        <taxon>Eurotiomycetidae</taxon>
        <taxon>Eurotiales</taxon>
        <taxon>Aspergillaceae</taxon>
        <taxon>Penicillium</taxon>
    </lineage>
</organism>
<feature type="signal peptide" evidence="1">
    <location>
        <begin position="1"/>
        <end position="24"/>
    </location>
</feature>
<dbReference type="EMBL" id="JAPQKS010000003">
    <property type="protein sequence ID" value="KAJ5239620.1"/>
    <property type="molecule type" value="Genomic_DNA"/>
</dbReference>
<dbReference type="AlphaFoldDB" id="A0A9W9TSD2"/>
<dbReference type="Gene3D" id="2.60.120.560">
    <property type="entry name" value="Exo-inulinase, domain 1"/>
    <property type="match status" value="1"/>
</dbReference>
<reference evidence="3" key="1">
    <citation type="submission" date="2022-11" db="EMBL/GenBank/DDBJ databases">
        <authorList>
            <person name="Petersen C."/>
        </authorList>
    </citation>
    <scope>NUCLEOTIDE SEQUENCE</scope>
    <source>
        <strain evidence="3">IBT 19713</strain>
    </source>
</reference>
<feature type="chain" id="PRO_5040824672" description="3-keto-alpha-glucoside-1,2-lyase/3-keto-2-hydroxy-glucal hydratase domain-containing protein" evidence="1">
    <location>
        <begin position="25"/>
        <end position="596"/>
    </location>
</feature>
<dbReference type="GeneID" id="83200839"/>
<evidence type="ECO:0000313" key="3">
    <source>
        <dbReference type="EMBL" id="KAJ5239620.1"/>
    </source>
</evidence>
<dbReference type="PANTHER" id="PTHR38792">
    <property type="entry name" value="BNR/ASP-BOX REPEAT DOMAIN PROTEIN (AFU_ORTHOLOGUE AFUA_7G06430)-RELATED"/>
    <property type="match status" value="1"/>
</dbReference>
<dbReference type="Pfam" id="PF06439">
    <property type="entry name" value="3keto-disac_hyd"/>
    <property type="match status" value="1"/>
</dbReference>
<accession>A0A9W9TSD2</accession>
<dbReference type="CDD" id="cd15482">
    <property type="entry name" value="Sialidase_non-viral"/>
    <property type="match status" value="1"/>
</dbReference>
<dbReference type="Gene3D" id="2.120.10.10">
    <property type="match status" value="1"/>
</dbReference>
<dbReference type="OrthoDB" id="2130735at2759"/>